<organism evidence="2 3">
    <name type="scientific">Brassica cretica</name>
    <name type="common">Mustard</name>
    <dbReference type="NCBI Taxonomy" id="69181"/>
    <lineage>
        <taxon>Eukaryota</taxon>
        <taxon>Viridiplantae</taxon>
        <taxon>Streptophyta</taxon>
        <taxon>Embryophyta</taxon>
        <taxon>Tracheophyta</taxon>
        <taxon>Spermatophyta</taxon>
        <taxon>Magnoliopsida</taxon>
        <taxon>eudicotyledons</taxon>
        <taxon>Gunneridae</taxon>
        <taxon>Pentapetalae</taxon>
        <taxon>rosids</taxon>
        <taxon>malvids</taxon>
        <taxon>Brassicales</taxon>
        <taxon>Brassicaceae</taxon>
        <taxon>Brassiceae</taxon>
        <taxon>Brassica</taxon>
    </lineage>
</organism>
<protein>
    <recommendedName>
        <fullName evidence="4">RNase H type-1 domain-containing protein</fullName>
    </recommendedName>
</protein>
<evidence type="ECO:0008006" key="4">
    <source>
        <dbReference type="Google" id="ProtNLM"/>
    </source>
</evidence>
<proteinExistence type="predicted"/>
<feature type="region of interest" description="Disordered" evidence="1">
    <location>
        <begin position="1"/>
        <end position="23"/>
    </location>
</feature>
<accession>A0A8S9Q5Q1</accession>
<evidence type="ECO:0000313" key="3">
    <source>
        <dbReference type="Proteomes" id="UP000712600"/>
    </source>
</evidence>
<name>A0A8S9Q5Q1_BRACR</name>
<feature type="compositionally biased region" description="Low complexity" evidence="1">
    <location>
        <begin position="1"/>
        <end position="13"/>
    </location>
</feature>
<evidence type="ECO:0000256" key="1">
    <source>
        <dbReference type="SAM" id="MobiDB-lite"/>
    </source>
</evidence>
<dbReference type="Proteomes" id="UP000712600">
    <property type="component" value="Unassembled WGS sequence"/>
</dbReference>
<comment type="caution">
    <text evidence="2">The sequence shown here is derived from an EMBL/GenBank/DDBJ whole genome shotgun (WGS) entry which is preliminary data.</text>
</comment>
<evidence type="ECO:0000313" key="2">
    <source>
        <dbReference type="EMBL" id="KAF3525982.1"/>
    </source>
</evidence>
<gene>
    <name evidence="2" type="ORF">F2Q69_00048732</name>
</gene>
<dbReference type="AlphaFoldDB" id="A0A8S9Q5Q1"/>
<reference evidence="2" key="1">
    <citation type="submission" date="2019-12" db="EMBL/GenBank/DDBJ databases">
        <title>Genome sequencing and annotation of Brassica cretica.</title>
        <authorList>
            <person name="Studholme D.J."/>
            <person name="Sarris P."/>
        </authorList>
    </citation>
    <scope>NUCLEOTIDE SEQUENCE</scope>
    <source>
        <strain evidence="2">PFS-109/04</strain>
        <tissue evidence="2">Leaf</tissue>
    </source>
</reference>
<dbReference type="EMBL" id="QGKX02001347">
    <property type="protein sequence ID" value="KAF3525982.1"/>
    <property type="molecule type" value="Genomic_DNA"/>
</dbReference>
<sequence length="188" mass="21317">MRFATSSSSLSSSKLQKRERERKIKRERHSEVVFLGLGLVFSLGFSSFVNRLECDRCLSKRQVVFSGIDPSSGPVAMGYKGYQGTREYKGTEIIGLIIWNDPGPVWNWVESASNNIVLNGGNIQLMGIRNFTRRESALHLEVESLRWAMENMLQHSTCQSFGTDCKELIAMIKDPHAWPSFATELKRI</sequence>